<keyword evidence="2 10" id="KW-0812">Transmembrane</keyword>
<sequence length="301" mass="35035">MLGFRWRVWFCLLIGLFSIAYAFTTEELEMFQLQNEIVRVYNNKDLDFYKLLKLPKLKDSTSQEIRKNLRKLSKTHHPDKNQKYRKLYERLSLATKLLENDSHRKTYDYYLKNGFPRYDYSKGGFHFSKVQPKTWFIAGFIYVACGLIHLIILRLQNDGNKSRINRFLREVRAQDTSSGLGEKRLLFKQGADDEGKEIIVRLGDVYAVQPDGQEALISTKDITSPGVRDCLLVTLPLWIWRTSIGRLFVTEKPAAASVAPKSEESSKEKEKEKEKSPRLDPKKNTMELPNGKVLHSRKKNL</sequence>
<keyword evidence="6 10" id="KW-0472">Membrane</keyword>
<dbReference type="PANTHER" id="PTHR44653">
    <property type="entry name" value="DNAJ HOMOLOG SUBFAMILY C MEMBER 1"/>
    <property type="match status" value="1"/>
</dbReference>
<dbReference type="CDD" id="cd06257">
    <property type="entry name" value="DnaJ"/>
    <property type="match status" value="1"/>
</dbReference>
<dbReference type="GO" id="GO:0005789">
    <property type="term" value="C:endoplasmic reticulum membrane"/>
    <property type="evidence" value="ECO:0007669"/>
    <property type="project" value="UniProtKB-SubCell"/>
</dbReference>
<dbReference type="SMART" id="SM00271">
    <property type="entry name" value="DnaJ"/>
    <property type="match status" value="1"/>
</dbReference>
<evidence type="ECO:0000256" key="10">
    <source>
        <dbReference type="SAM" id="Phobius"/>
    </source>
</evidence>
<dbReference type="OrthoDB" id="413400at2759"/>
<feature type="transmembrane region" description="Helical" evidence="10">
    <location>
        <begin position="135"/>
        <end position="153"/>
    </location>
</feature>
<dbReference type="AlphaFoldDB" id="A0A0C7MSL8"/>
<evidence type="ECO:0000256" key="9">
    <source>
        <dbReference type="SAM" id="MobiDB-lite"/>
    </source>
</evidence>
<dbReference type="RefSeq" id="XP_022629187.1">
    <property type="nucleotide sequence ID" value="XM_022772044.1"/>
</dbReference>
<dbReference type="GeneID" id="34686453"/>
<feature type="chain" id="PRO_5002207373" evidence="11">
    <location>
        <begin position="23"/>
        <end position="301"/>
    </location>
</feature>
<evidence type="ECO:0000256" key="5">
    <source>
        <dbReference type="ARBA" id="ARBA00022989"/>
    </source>
</evidence>
<feature type="region of interest" description="Disordered" evidence="9">
    <location>
        <begin position="254"/>
        <end position="301"/>
    </location>
</feature>
<dbReference type="STRING" id="1245769.A0A0C7MSL8"/>
<name>A0A0C7MSL8_9SACH</name>
<dbReference type="EMBL" id="LN736365">
    <property type="protein sequence ID" value="CEP62965.1"/>
    <property type="molecule type" value="Genomic_DNA"/>
</dbReference>
<dbReference type="InterPro" id="IPR052606">
    <property type="entry name" value="DnaJ_domain_protein"/>
</dbReference>
<gene>
    <name evidence="13" type="ORF">LALA0_S06e07954g</name>
</gene>
<reference evidence="13 14" key="1">
    <citation type="submission" date="2014-12" db="EMBL/GenBank/DDBJ databases">
        <authorList>
            <person name="Neuveglise Cecile"/>
        </authorList>
    </citation>
    <scope>NUCLEOTIDE SEQUENCE [LARGE SCALE GENOMIC DNA]</scope>
    <source>
        <strain evidence="13 14">CBS 12615</strain>
    </source>
</reference>
<evidence type="ECO:0000313" key="14">
    <source>
        <dbReference type="Proteomes" id="UP000054304"/>
    </source>
</evidence>
<evidence type="ECO:0000256" key="7">
    <source>
        <dbReference type="ARBA" id="ARBA00023186"/>
    </source>
</evidence>
<evidence type="ECO:0000313" key="13">
    <source>
        <dbReference type="EMBL" id="CEP62965.1"/>
    </source>
</evidence>
<comment type="similarity">
    <text evidence="8">Belongs to the DnaJ family.</text>
</comment>
<dbReference type="GO" id="GO:0006457">
    <property type="term" value="P:protein folding"/>
    <property type="evidence" value="ECO:0007669"/>
    <property type="project" value="EnsemblFungi"/>
</dbReference>
<evidence type="ECO:0000256" key="11">
    <source>
        <dbReference type="SAM" id="SignalP"/>
    </source>
</evidence>
<evidence type="ECO:0000256" key="1">
    <source>
        <dbReference type="ARBA" id="ARBA00004389"/>
    </source>
</evidence>
<evidence type="ECO:0000256" key="4">
    <source>
        <dbReference type="ARBA" id="ARBA00022824"/>
    </source>
</evidence>
<keyword evidence="3 11" id="KW-0732">Signal</keyword>
<dbReference type="PANTHER" id="PTHR44653:SF2">
    <property type="entry name" value="DNAJ HOMOLOG SUBFAMILY C MEMBER 1"/>
    <property type="match status" value="1"/>
</dbReference>
<comment type="subcellular location">
    <subcellularLocation>
        <location evidence="1">Endoplasmic reticulum membrane</location>
        <topology evidence="1">Single-pass membrane protein</topology>
    </subcellularLocation>
</comment>
<keyword evidence="5 10" id="KW-1133">Transmembrane helix</keyword>
<dbReference type="Gene3D" id="1.10.287.110">
    <property type="entry name" value="DnaJ domain"/>
    <property type="match status" value="1"/>
</dbReference>
<dbReference type="InterPro" id="IPR001623">
    <property type="entry name" value="DnaJ_domain"/>
</dbReference>
<proteinExistence type="inferred from homology"/>
<dbReference type="PROSITE" id="PS50076">
    <property type="entry name" value="DNAJ_2"/>
    <property type="match status" value="1"/>
</dbReference>
<organism evidence="13 14">
    <name type="scientific">Lachancea lanzarotensis</name>
    <dbReference type="NCBI Taxonomy" id="1245769"/>
    <lineage>
        <taxon>Eukaryota</taxon>
        <taxon>Fungi</taxon>
        <taxon>Dikarya</taxon>
        <taxon>Ascomycota</taxon>
        <taxon>Saccharomycotina</taxon>
        <taxon>Saccharomycetes</taxon>
        <taxon>Saccharomycetales</taxon>
        <taxon>Saccharomycetaceae</taxon>
        <taxon>Lachancea</taxon>
    </lineage>
</organism>
<feature type="domain" description="J" evidence="12">
    <location>
        <begin position="47"/>
        <end position="111"/>
    </location>
</feature>
<keyword evidence="7" id="KW-0143">Chaperone</keyword>
<evidence type="ECO:0000256" key="8">
    <source>
        <dbReference type="ARBA" id="ARBA00061004"/>
    </source>
</evidence>
<evidence type="ECO:0000259" key="12">
    <source>
        <dbReference type="PROSITE" id="PS50076"/>
    </source>
</evidence>
<accession>A0A0C7MSL8</accession>
<dbReference type="HOGENOM" id="CLU_037236_2_0_1"/>
<dbReference type="SUPFAM" id="SSF46565">
    <property type="entry name" value="Chaperone J-domain"/>
    <property type="match status" value="1"/>
</dbReference>
<dbReference type="InterPro" id="IPR036869">
    <property type="entry name" value="J_dom_sf"/>
</dbReference>
<dbReference type="FunFam" id="1.10.287.110:FF:000116">
    <property type="entry name" value="Erj5p"/>
    <property type="match status" value="1"/>
</dbReference>
<feature type="compositionally biased region" description="Basic and acidic residues" evidence="9">
    <location>
        <begin position="261"/>
        <end position="285"/>
    </location>
</feature>
<dbReference type="Pfam" id="PF00226">
    <property type="entry name" value="DnaJ"/>
    <property type="match status" value="1"/>
</dbReference>
<evidence type="ECO:0000256" key="6">
    <source>
        <dbReference type="ARBA" id="ARBA00023136"/>
    </source>
</evidence>
<keyword evidence="14" id="KW-1185">Reference proteome</keyword>
<protein>
    <submittedName>
        <fullName evidence="13">LALA0S06e07954g1_1</fullName>
    </submittedName>
</protein>
<feature type="signal peptide" evidence="11">
    <location>
        <begin position="1"/>
        <end position="22"/>
    </location>
</feature>
<dbReference type="Proteomes" id="UP000054304">
    <property type="component" value="Unassembled WGS sequence"/>
</dbReference>
<evidence type="ECO:0000256" key="2">
    <source>
        <dbReference type="ARBA" id="ARBA00022692"/>
    </source>
</evidence>
<evidence type="ECO:0000256" key="3">
    <source>
        <dbReference type="ARBA" id="ARBA00022729"/>
    </source>
</evidence>
<keyword evidence="4" id="KW-0256">Endoplasmic reticulum</keyword>